<reference evidence="2 3" key="1">
    <citation type="journal article" date="2001" name="Science">
        <title>Comparative genomics of Listeria species.</title>
        <authorList>
            <person name="Glaser P."/>
            <person name="Frangeul L."/>
            <person name="Buchrieser C."/>
            <person name="Rusniok C."/>
            <person name="Amend A."/>
            <person name="Baquero F."/>
            <person name="Berche P."/>
            <person name="Bloecker H."/>
            <person name="Brandt P."/>
            <person name="Chakraborty T."/>
            <person name="Charbit A."/>
            <person name="Chetouani F."/>
            <person name="Couve E."/>
            <person name="de Daruvar A."/>
            <person name="Dehoux P."/>
            <person name="Domann E."/>
            <person name="Dominguez-Bernal G."/>
            <person name="Duchaud E."/>
            <person name="Durant L."/>
            <person name="Dussurget O."/>
            <person name="Entian K.-D."/>
            <person name="Fsihi H."/>
            <person name="Garcia-del Portillo F."/>
            <person name="Garrido P."/>
            <person name="Gautier L."/>
            <person name="Goebel W."/>
            <person name="Gomez-Lopez N."/>
            <person name="Hain T."/>
            <person name="Hauf J."/>
            <person name="Jackson D."/>
            <person name="Jones L.-M."/>
            <person name="Kaerst U."/>
            <person name="Kreft J."/>
            <person name="Kuhn M."/>
            <person name="Kunst F."/>
            <person name="Kurapkat G."/>
            <person name="Madueno E."/>
            <person name="Maitournam A."/>
            <person name="Mata Vicente J."/>
            <person name="Ng E."/>
            <person name="Nedjari H."/>
            <person name="Nordsiek G."/>
            <person name="Novella S."/>
            <person name="de Pablos B."/>
            <person name="Perez-Diaz J.-C."/>
            <person name="Purcell R."/>
            <person name="Remmel B."/>
            <person name="Rose M."/>
            <person name="Schlueter T."/>
            <person name="Simoes N."/>
            <person name="Tierrez A."/>
            <person name="Vazquez-Boland J.-A."/>
            <person name="Voss H."/>
            <person name="Wehland J."/>
            <person name="Cossart P."/>
        </authorList>
    </citation>
    <scope>NUCLEOTIDE SEQUENCE [LARGE SCALE GENOMIC DNA]</scope>
    <source>
        <strain evidence="3">ATCC BAA-680 / CLIP 11262</strain>
    </source>
</reference>
<gene>
    <name evidence="2" type="ordered locus">lin1295</name>
</gene>
<dbReference type="STRING" id="272626.gene:17565626"/>
<evidence type="ECO:0000313" key="2">
    <source>
        <dbReference type="EMBL" id="CAC96526.1"/>
    </source>
</evidence>
<dbReference type="TCDB" id="1.E.11.1.6">
    <property type="family name" value="the Phi11 holin (Phi11 holin) family"/>
</dbReference>
<accession>Q92C96</accession>
<dbReference type="AlphaFoldDB" id="Q92C96"/>
<dbReference type="InterPro" id="IPR006485">
    <property type="entry name" value="Phage-like_holin"/>
</dbReference>
<dbReference type="eggNOG" id="COG5546">
    <property type="taxonomic scope" value="Bacteria"/>
</dbReference>
<feature type="transmembrane region" description="Helical" evidence="1">
    <location>
        <begin position="45"/>
        <end position="63"/>
    </location>
</feature>
<dbReference type="PIR" id="AF1594">
    <property type="entry name" value="AF1594"/>
</dbReference>
<name>Q92C96_LISIN</name>
<dbReference type="EMBL" id="AL596168">
    <property type="protein sequence ID" value="CAC96526.1"/>
    <property type="molecule type" value="Genomic_DNA"/>
</dbReference>
<dbReference type="NCBIfam" id="TIGR01598">
    <property type="entry name" value="holin_phiLC3"/>
    <property type="match status" value="1"/>
</dbReference>
<sequence>MNIMKINWIVRFKNPVWLIALVGGLFLIAQSVLYVFGIEWDYNELLNRLITVITSIFALIGIIQDPTTANLKDSERAQKYNEPGKDE</sequence>
<feature type="transmembrane region" description="Helical" evidence="1">
    <location>
        <begin position="16"/>
        <end position="38"/>
    </location>
</feature>
<evidence type="ECO:0000313" key="3">
    <source>
        <dbReference type="Proteomes" id="UP000002513"/>
    </source>
</evidence>
<keyword evidence="1" id="KW-0812">Transmembrane</keyword>
<organism evidence="2 3">
    <name type="scientific">Listeria innocua serovar 6a (strain ATCC BAA-680 / CLIP 11262)</name>
    <dbReference type="NCBI Taxonomy" id="272626"/>
    <lineage>
        <taxon>Bacteria</taxon>
        <taxon>Bacillati</taxon>
        <taxon>Bacillota</taxon>
        <taxon>Bacilli</taxon>
        <taxon>Bacillales</taxon>
        <taxon>Listeriaceae</taxon>
        <taxon>Listeria</taxon>
    </lineage>
</organism>
<dbReference type="KEGG" id="lin:lin1295"/>
<dbReference type="RefSeq" id="WP_010990907.1">
    <property type="nucleotide sequence ID" value="NC_003212.1"/>
</dbReference>
<dbReference type="HOGENOM" id="CLU_170163_1_0_9"/>
<proteinExistence type="predicted"/>
<evidence type="ECO:0000256" key="1">
    <source>
        <dbReference type="SAM" id="Phobius"/>
    </source>
</evidence>
<protein>
    <submittedName>
        <fullName evidence="2">Lin1295 protein</fullName>
    </submittedName>
</protein>
<dbReference type="Pfam" id="PF04531">
    <property type="entry name" value="Phage_holin_1"/>
    <property type="match status" value="1"/>
</dbReference>
<keyword evidence="1" id="KW-0472">Membrane</keyword>
<dbReference type="Proteomes" id="UP000002513">
    <property type="component" value="Chromosome"/>
</dbReference>
<keyword evidence="1" id="KW-1133">Transmembrane helix</keyword>